<evidence type="ECO:0000313" key="8">
    <source>
        <dbReference type="Proteomes" id="UP000192277"/>
    </source>
</evidence>
<dbReference type="InterPro" id="IPR043502">
    <property type="entry name" value="DNA/RNA_pol_sf"/>
</dbReference>
<dbReference type="InterPro" id="IPR043128">
    <property type="entry name" value="Rev_trsase/Diguanyl_cyclase"/>
</dbReference>
<dbReference type="InterPro" id="IPR036775">
    <property type="entry name" value="DNA_pol_Y-fam_lit_finger_sf"/>
</dbReference>
<dbReference type="CDD" id="cd01700">
    <property type="entry name" value="PolY_Pol_V_umuC"/>
    <property type="match status" value="1"/>
</dbReference>
<evidence type="ECO:0000259" key="6">
    <source>
        <dbReference type="PROSITE" id="PS50173"/>
    </source>
</evidence>
<evidence type="ECO:0000256" key="1">
    <source>
        <dbReference type="ARBA" id="ARBA00010945"/>
    </source>
</evidence>
<evidence type="ECO:0000313" key="7">
    <source>
        <dbReference type="EMBL" id="OQP55264.1"/>
    </source>
</evidence>
<dbReference type="SUPFAM" id="SSF56672">
    <property type="entry name" value="DNA/RNA polymerases"/>
    <property type="match status" value="1"/>
</dbReference>
<evidence type="ECO:0000256" key="3">
    <source>
        <dbReference type="ARBA" id="ARBA00023199"/>
    </source>
</evidence>
<dbReference type="EMBL" id="LWBO01000001">
    <property type="protein sequence ID" value="OQP55264.1"/>
    <property type="molecule type" value="Genomic_DNA"/>
</dbReference>
<dbReference type="Gene3D" id="1.10.150.20">
    <property type="entry name" value="5' to 3' exonuclease, C-terminal subdomain"/>
    <property type="match status" value="1"/>
</dbReference>
<dbReference type="PROSITE" id="PS50173">
    <property type="entry name" value="UMUC"/>
    <property type="match status" value="1"/>
</dbReference>
<keyword evidence="4" id="KW-0234">DNA repair</keyword>
<dbReference type="InterPro" id="IPR017961">
    <property type="entry name" value="DNA_pol_Y-fam_little_finger"/>
</dbReference>
<name>A0ABX3P5R0_9BACT</name>
<evidence type="ECO:0000256" key="5">
    <source>
        <dbReference type="ARBA" id="ARBA00023236"/>
    </source>
</evidence>
<keyword evidence="8" id="KW-1185">Reference proteome</keyword>
<dbReference type="InterPro" id="IPR025188">
    <property type="entry name" value="DUF4113"/>
</dbReference>
<reference evidence="7 8" key="1">
    <citation type="submission" date="2016-04" db="EMBL/GenBank/DDBJ databases">
        <authorList>
            <person name="Chen L."/>
            <person name="Zhuang W."/>
            <person name="Wang G."/>
        </authorList>
    </citation>
    <scope>NUCLEOTIDE SEQUENCE [LARGE SCALE GENOMIC DNA]</scope>
    <source>
        <strain evidence="8">GR20</strain>
    </source>
</reference>
<dbReference type="PANTHER" id="PTHR11076:SF34">
    <property type="entry name" value="PROTEIN UMUC"/>
    <property type="match status" value="1"/>
</dbReference>
<comment type="similarity">
    <text evidence="1">Belongs to the DNA polymerase type-Y family.</text>
</comment>
<protein>
    <recommendedName>
        <fullName evidence="6">UmuC domain-containing protein</fullName>
    </recommendedName>
</protein>
<organism evidence="7 8">
    <name type="scientific">Niastella koreensis</name>
    <dbReference type="NCBI Taxonomy" id="354356"/>
    <lineage>
        <taxon>Bacteria</taxon>
        <taxon>Pseudomonadati</taxon>
        <taxon>Bacteroidota</taxon>
        <taxon>Chitinophagia</taxon>
        <taxon>Chitinophagales</taxon>
        <taxon>Chitinophagaceae</taxon>
        <taxon>Niastella</taxon>
    </lineage>
</organism>
<dbReference type="Pfam" id="PF00817">
    <property type="entry name" value="IMS"/>
    <property type="match status" value="1"/>
</dbReference>
<dbReference type="InterPro" id="IPR001126">
    <property type="entry name" value="UmuC"/>
</dbReference>
<keyword evidence="3" id="KW-0741">SOS mutagenesis</keyword>
<accession>A0ABX3P5R0</accession>
<keyword evidence="2" id="KW-0227">DNA damage</keyword>
<dbReference type="RefSeq" id="WP_014222858.1">
    <property type="nucleotide sequence ID" value="NZ_LWBO01000001.1"/>
</dbReference>
<dbReference type="PANTHER" id="PTHR11076">
    <property type="entry name" value="DNA REPAIR POLYMERASE UMUC / TRANSFERASE FAMILY MEMBER"/>
    <property type="match status" value="1"/>
</dbReference>
<dbReference type="Pfam" id="PF11799">
    <property type="entry name" value="IMS_C"/>
    <property type="match status" value="1"/>
</dbReference>
<keyword evidence="5" id="KW-0742">SOS response</keyword>
<dbReference type="Gene3D" id="3.30.70.270">
    <property type="match status" value="1"/>
</dbReference>
<dbReference type="Gene3D" id="3.40.1170.60">
    <property type="match status" value="1"/>
</dbReference>
<proteinExistence type="inferred from homology"/>
<gene>
    <name evidence="7" type="ORF">A4D02_02840</name>
</gene>
<dbReference type="Gene3D" id="3.30.1490.100">
    <property type="entry name" value="DNA polymerase, Y-family, little finger domain"/>
    <property type="match status" value="1"/>
</dbReference>
<evidence type="ECO:0000256" key="4">
    <source>
        <dbReference type="ARBA" id="ARBA00023204"/>
    </source>
</evidence>
<dbReference type="Proteomes" id="UP000192277">
    <property type="component" value="Unassembled WGS sequence"/>
</dbReference>
<dbReference type="Pfam" id="PF13438">
    <property type="entry name" value="DUF4113"/>
    <property type="match status" value="1"/>
</dbReference>
<comment type="caution">
    <text evidence="7">The sequence shown here is derived from an EMBL/GenBank/DDBJ whole genome shotgun (WGS) entry which is preliminary data.</text>
</comment>
<evidence type="ECO:0000256" key="2">
    <source>
        <dbReference type="ARBA" id="ARBA00022763"/>
    </source>
</evidence>
<feature type="domain" description="UmuC" evidence="6">
    <location>
        <begin position="2"/>
        <end position="190"/>
    </location>
</feature>
<sequence length="427" mass="48050">MKAIVDCNSFYCSAERLFRPDLQHKPVVVLSNNDGCIVSRSDEAKAAGVGMAAPYFEAKPLIQQHNISVFSSNYNLYGDLSWRVMETLRMLLGDAGKVEVYSVDEAFIDLGYVQEEKLYETAMHIRQTVEQWTGISVSIGVAPTKTLAKLANYLAKKNKAATQCVYVLANRQQQVTAMQQTRVGNVWGVGWAYAQKLINLGITSAWELCTMSEEWASSNLGGVTGARLVRELNGLPSCEMEKPLVNKKMIATTRMFGQPVTNINDIKEAIATYTSRAAEKLRRQHSAARVISVFIVPREQNYEVNFRRGATVSSHVTLPTATSCTNELIKPAVQLVESLYEQGKVYKKAGVMLTGLEPDESIQGNLFLLEPQKYNRLLMSMMDNINFSMRDDVLKFAASGLTRDWKMRQELRSKRYTTRWEELYEVS</sequence>
<dbReference type="InterPro" id="IPR050116">
    <property type="entry name" value="DNA_polymerase-Y"/>
</dbReference>